<reference evidence="2" key="1">
    <citation type="journal article" date="2023" name="G3 (Bethesda)">
        <title>Genome assembly and association tests identify interacting loci associated with vigor, precocity, and sex in interspecific pistachio rootstocks.</title>
        <authorList>
            <person name="Palmer W."/>
            <person name="Jacygrad E."/>
            <person name="Sagayaradj S."/>
            <person name="Cavanaugh K."/>
            <person name="Han R."/>
            <person name="Bertier L."/>
            <person name="Beede B."/>
            <person name="Kafkas S."/>
            <person name="Golino D."/>
            <person name="Preece J."/>
            <person name="Michelmore R."/>
        </authorList>
    </citation>
    <scope>NUCLEOTIDE SEQUENCE [LARGE SCALE GENOMIC DNA]</scope>
</reference>
<dbReference type="Proteomes" id="UP001164250">
    <property type="component" value="Chromosome 7"/>
</dbReference>
<evidence type="ECO:0000313" key="1">
    <source>
        <dbReference type="EMBL" id="KAJ0093754.1"/>
    </source>
</evidence>
<sequence length="149" mass="16516">MAEVLGLTIARDVWLALENSFSHISKTRELRIKDDLQLIKRGTRSVTEYSHSFKALCDQLTAMGCSVDDIDKVHWSFPPSRGSSSSKSRRSHGGHNGGHGHGRGNRGSYTPRCQICKIEGLLADRCEAVMIARNLRHSLLKPSPQHVPS</sequence>
<comment type="caution">
    <text evidence="1">The sequence shown here is derived from an EMBL/GenBank/DDBJ whole genome shotgun (WGS) entry which is preliminary data.</text>
</comment>
<organism evidence="1 2">
    <name type="scientific">Pistacia atlantica</name>
    <dbReference type="NCBI Taxonomy" id="434234"/>
    <lineage>
        <taxon>Eukaryota</taxon>
        <taxon>Viridiplantae</taxon>
        <taxon>Streptophyta</taxon>
        <taxon>Embryophyta</taxon>
        <taxon>Tracheophyta</taxon>
        <taxon>Spermatophyta</taxon>
        <taxon>Magnoliopsida</taxon>
        <taxon>eudicotyledons</taxon>
        <taxon>Gunneridae</taxon>
        <taxon>Pentapetalae</taxon>
        <taxon>rosids</taxon>
        <taxon>malvids</taxon>
        <taxon>Sapindales</taxon>
        <taxon>Anacardiaceae</taxon>
        <taxon>Pistacia</taxon>
    </lineage>
</organism>
<dbReference type="EMBL" id="CM047903">
    <property type="protein sequence ID" value="KAJ0093754.1"/>
    <property type="molecule type" value="Genomic_DNA"/>
</dbReference>
<protein>
    <submittedName>
        <fullName evidence="1">Uncharacterized protein</fullName>
    </submittedName>
</protein>
<accession>A0ACC1B4B6</accession>
<name>A0ACC1B4B6_9ROSI</name>
<keyword evidence="2" id="KW-1185">Reference proteome</keyword>
<gene>
    <name evidence="1" type="ORF">Patl1_26985</name>
</gene>
<proteinExistence type="predicted"/>
<evidence type="ECO:0000313" key="2">
    <source>
        <dbReference type="Proteomes" id="UP001164250"/>
    </source>
</evidence>